<feature type="transmembrane region" description="Helical" evidence="6">
    <location>
        <begin position="170"/>
        <end position="190"/>
    </location>
</feature>
<dbReference type="GO" id="GO:0005243">
    <property type="term" value="F:gap junction channel activity"/>
    <property type="evidence" value="ECO:0007669"/>
    <property type="project" value="TreeGrafter"/>
</dbReference>
<dbReference type="Proteomes" id="UP000011014">
    <property type="component" value="Unassembled WGS sequence"/>
</dbReference>
<dbReference type="InterPro" id="IPR038359">
    <property type="entry name" value="Connexin_N_sf"/>
</dbReference>
<dbReference type="EMBL" id="FN654474">
    <property type="protein sequence ID" value="CBY34079.1"/>
    <property type="molecule type" value="Genomic_DNA"/>
</dbReference>
<keyword evidence="3 6" id="KW-0812">Transmembrane</keyword>
<evidence type="ECO:0000256" key="2">
    <source>
        <dbReference type="ARBA" id="ARBA00022475"/>
    </source>
</evidence>
<keyword evidence="2" id="KW-1003">Cell membrane</keyword>
<dbReference type="PANTHER" id="PTHR11984:SF53">
    <property type="entry name" value="GAP JUNCTION PROTEIN"/>
    <property type="match status" value="1"/>
</dbReference>
<dbReference type="Gene3D" id="1.20.1440.80">
    <property type="entry name" value="Gap junction channel protein cysteine-rich domain"/>
    <property type="match status" value="1"/>
</dbReference>
<dbReference type="InterPro" id="IPR013092">
    <property type="entry name" value="Connexin_N"/>
</dbReference>
<dbReference type="InterPro" id="IPR000500">
    <property type="entry name" value="Connexin"/>
</dbReference>
<reference evidence="8" key="1">
    <citation type="journal article" date="2010" name="Science">
        <title>Plasticity of animal genome architecture unmasked by rapid evolution of a pelagic tunicate.</title>
        <authorList>
            <person name="Denoeud F."/>
            <person name="Henriet S."/>
            <person name="Mungpakdee S."/>
            <person name="Aury J.M."/>
            <person name="Da Silva C."/>
            <person name="Brinkmann H."/>
            <person name="Mikhaleva J."/>
            <person name="Olsen L.C."/>
            <person name="Jubin C."/>
            <person name="Canestro C."/>
            <person name="Bouquet J.M."/>
            <person name="Danks G."/>
            <person name="Poulain J."/>
            <person name="Campsteijn C."/>
            <person name="Adamski M."/>
            <person name="Cross I."/>
            <person name="Yadetie F."/>
            <person name="Muffato M."/>
            <person name="Louis A."/>
            <person name="Butcher S."/>
            <person name="Tsagkogeorga G."/>
            <person name="Konrad A."/>
            <person name="Singh S."/>
            <person name="Jensen M.F."/>
            <person name="Cong E.H."/>
            <person name="Eikeseth-Otteraa H."/>
            <person name="Noel B."/>
            <person name="Anthouard V."/>
            <person name="Porcel B.M."/>
            <person name="Kachouri-Lafond R."/>
            <person name="Nishino A."/>
            <person name="Ugolini M."/>
            <person name="Chourrout P."/>
            <person name="Nishida H."/>
            <person name="Aasland R."/>
            <person name="Huzurbazar S."/>
            <person name="Westhof E."/>
            <person name="Delsuc F."/>
            <person name="Lehrach H."/>
            <person name="Reinhardt R."/>
            <person name="Weissenbach J."/>
            <person name="Roy S.W."/>
            <person name="Artiguenave F."/>
            <person name="Postlethwait J.H."/>
            <person name="Manak J.R."/>
            <person name="Thompson E.M."/>
            <person name="Jaillon O."/>
            <person name="Du Pasquier L."/>
            <person name="Boudinot P."/>
            <person name="Liberles D.A."/>
            <person name="Volff J.N."/>
            <person name="Philippe H."/>
            <person name="Lenhard B."/>
            <person name="Roest Crollius H."/>
            <person name="Wincker P."/>
            <person name="Chourrout D."/>
        </authorList>
    </citation>
    <scope>NUCLEOTIDE SEQUENCE [LARGE SCALE GENOMIC DNA]</scope>
</reference>
<evidence type="ECO:0000313" key="8">
    <source>
        <dbReference type="EMBL" id="CBY34079.1"/>
    </source>
</evidence>
<dbReference type="PRINTS" id="PR00206">
    <property type="entry name" value="CONNEXIN"/>
</dbReference>
<evidence type="ECO:0000313" key="9">
    <source>
        <dbReference type="EMBL" id="CBY37501.1"/>
    </source>
</evidence>
<name>E4YEZ2_OIKDI</name>
<dbReference type="EMBL" id="FN654992">
    <property type="protein sequence ID" value="CBY37501.1"/>
    <property type="molecule type" value="Genomic_DNA"/>
</dbReference>
<keyword evidence="5 6" id="KW-0472">Membrane</keyword>
<evidence type="ECO:0000256" key="3">
    <source>
        <dbReference type="ARBA" id="ARBA00022692"/>
    </source>
</evidence>
<feature type="domain" description="Connexin N-terminal" evidence="7">
    <location>
        <begin position="41"/>
        <end position="74"/>
    </location>
</feature>
<feature type="transmembrane region" description="Helical" evidence="6">
    <location>
        <begin position="76"/>
        <end position="98"/>
    </location>
</feature>
<evidence type="ECO:0000256" key="1">
    <source>
        <dbReference type="ARBA" id="ARBA00004651"/>
    </source>
</evidence>
<dbReference type="GO" id="GO:0007267">
    <property type="term" value="P:cell-cell signaling"/>
    <property type="evidence" value="ECO:0007669"/>
    <property type="project" value="TreeGrafter"/>
</dbReference>
<comment type="subcellular location">
    <subcellularLocation>
        <location evidence="1">Cell membrane</location>
        <topology evidence="1">Multi-pass membrane protein</topology>
    </subcellularLocation>
</comment>
<gene>
    <name evidence="8" type="ORF">GSOID_T00022063001</name>
    <name evidence="9" type="ORF">GSOID_T00030965001</name>
</gene>
<evidence type="ECO:0000259" key="7">
    <source>
        <dbReference type="SMART" id="SM00037"/>
    </source>
</evidence>
<protein>
    <recommendedName>
        <fullName evidence="7">Connexin N-terminal domain-containing protein</fullName>
    </recommendedName>
</protein>
<dbReference type="GO" id="GO:0005922">
    <property type="term" value="C:connexin complex"/>
    <property type="evidence" value="ECO:0007669"/>
    <property type="project" value="InterPro"/>
</dbReference>
<dbReference type="AlphaFoldDB" id="E4YEZ2"/>
<evidence type="ECO:0000256" key="4">
    <source>
        <dbReference type="ARBA" id="ARBA00022989"/>
    </source>
</evidence>
<evidence type="ECO:0000256" key="5">
    <source>
        <dbReference type="ARBA" id="ARBA00023136"/>
    </source>
</evidence>
<dbReference type="Pfam" id="PF00029">
    <property type="entry name" value="Connexin"/>
    <property type="match status" value="1"/>
</dbReference>
<dbReference type="SMART" id="SM00037">
    <property type="entry name" value="CNX"/>
    <property type="match status" value="1"/>
</dbReference>
<evidence type="ECO:0000256" key="6">
    <source>
        <dbReference type="SAM" id="Phobius"/>
    </source>
</evidence>
<organism evidence="8">
    <name type="scientific">Oikopleura dioica</name>
    <name type="common">Tunicate</name>
    <dbReference type="NCBI Taxonomy" id="34765"/>
    <lineage>
        <taxon>Eukaryota</taxon>
        <taxon>Metazoa</taxon>
        <taxon>Chordata</taxon>
        <taxon>Tunicata</taxon>
        <taxon>Appendicularia</taxon>
        <taxon>Copelata</taxon>
        <taxon>Oikopleuridae</taxon>
        <taxon>Oikopleura</taxon>
    </lineage>
</organism>
<dbReference type="PANTHER" id="PTHR11984">
    <property type="entry name" value="CONNEXIN"/>
    <property type="match status" value="1"/>
</dbReference>
<proteinExistence type="predicted"/>
<keyword evidence="4 6" id="KW-1133">Transmembrane helix</keyword>
<sequence>MPWRYIDPIYEKLSRHSTIYGKYWHIFVTVFRISVLPFADSCWSDEQKEFKCNTQEVGCPNVCFNAFAPINQVRLWSMQVLAITAPLCLYIVYVCHLAENRREKEKREIEDTTNNIQNGGSAAVRRRKIAEQKLNHGCAAHEKLNMQIIMPDYLNAVREDSTKEKRLWRLYILMVITRTIIDGVFIYLQWTIYPYKEYIPDVYKCNRAPCPYTVECWPSSKVIKNYIK</sequence>
<accession>E4YEZ2</accession>